<feature type="transmembrane region" description="Helical" evidence="9">
    <location>
        <begin position="69"/>
        <end position="86"/>
    </location>
</feature>
<dbReference type="SUPFAM" id="SSF161098">
    <property type="entry name" value="MetI-like"/>
    <property type="match status" value="1"/>
</dbReference>
<evidence type="ECO:0000259" key="10">
    <source>
        <dbReference type="PROSITE" id="PS50928"/>
    </source>
</evidence>
<evidence type="ECO:0000256" key="6">
    <source>
        <dbReference type="ARBA" id="ARBA00023136"/>
    </source>
</evidence>
<dbReference type="PANTHER" id="PTHR47737">
    <property type="entry name" value="GLYCINE BETAINE/PROLINE BETAINE TRANSPORT SYSTEM PERMEASE PROTEIN PROW"/>
    <property type="match status" value="1"/>
</dbReference>
<dbReference type="InterPro" id="IPR007210">
    <property type="entry name" value="ABC_Gly_betaine_transp_sub-bd"/>
</dbReference>
<gene>
    <name evidence="11" type="ORF">H1191_13200</name>
</gene>
<feature type="transmembrane region" description="Helical" evidence="9">
    <location>
        <begin position="137"/>
        <end position="161"/>
    </location>
</feature>
<proteinExistence type="inferred from homology"/>
<keyword evidence="12" id="KW-1185">Reference proteome</keyword>
<dbReference type="Pfam" id="PF04069">
    <property type="entry name" value="OpuAC"/>
    <property type="match status" value="1"/>
</dbReference>
<comment type="similarity">
    <text evidence="9">Belongs to the binding-protein-dependent transport system permease family.</text>
</comment>
<accession>A0A7W1WSI0</accession>
<keyword evidence="3" id="KW-1003">Cell membrane</keyword>
<evidence type="ECO:0000256" key="5">
    <source>
        <dbReference type="ARBA" id="ARBA00022989"/>
    </source>
</evidence>
<dbReference type="GO" id="GO:0031460">
    <property type="term" value="P:glycine betaine transport"/>
    <property type="evidence" value="ECO:0007669"/>
    <property type="project" value="TreeGrafter"/>
</dbReference>
<dbReference type="EMBL" id="JACEIQ010000013">
    <property type="protein sequence ID" value="MBA4495263.1"/>
    <property type="molecule type" value="Genomic_DNA"/>
</dbReference>
<dbReference type="FunFam" id="1.10.3720.10:FF:000001">
    <property type="entry name" value="Glycine betaine ABC transporter, permease"/>
    <property type="match status" value="1"/>
</dbReference>
<protein>
    <submittedName>
        <fullName evidence="11">ABC transporter permease/substrate binding protein</fullName>
    </submittedName>
</protein>
<keyword evidence="2 9" id="KW-0813">Transport</keyword>
<comment type="similarity">
    <text evidence="8">In the N-terminal section; belongs to the binding-protein-dependent transport system permease family.</text>
</comment>
<evidence type="ECO:0000256" key="8">
    <source>
        <dbReference type="ARBA" id="ARBA00035652"/>
    </source>
</evidence>
<dbReference type="GO" id="GO:0005275">
    <property type="term" value="F:amine transmembrane transporter activity"/>
    <property type="evidence" value="ECO:0007669"/>
    <property type="project" value="TreeGrafter"/>
</dbReference>
<feature type="transmembrane region" description="Helical" evidence="9">
    <location>
        <begin position="93"/>
        <end position="113"/>
    </location>
</feature>
<dbReference type="CDD" id="cd06261">
    <property type="entry name" value="TM_PBP2"/>
    <property type="match status" value="1"/>
</dbReference>
<dbReference type="Gene3D" id="3.40.190.100">
    <property type="entry name" value="Glycine betaine-binding periplasmic protein, domain 2"/>
    <property type="match status" value="1"/>
</dbReference>
<organism evidence="11 12">
    <name type="scientific">Paenactinomyces guangxiensis</name>
    <dbReference type="NCBI Taxonomy" id="1490290"/>
    <lineage>
        <taxon>Bacteria</taxon>
        <taxon>Bacillati</taxon>
        <taxon>Bacillota</taxon>
        <taxon>Bacilli</taxon>
        <taxon>Bacillales</taxon>
        <taxon>Thermoactinomycetaceae</taxon>
        <taxon>Paenactinomyces</taxon>
    </lineage>
</organism>
<dbReference type="PANTHER" id="PTHR47737:SF1">
    <property type="entry name" value="GLYCINE BETAINE_PROLINE BETAINE TRANSPORT SYSTEM PERMEASE PROTEIN PROW"/>
    <property type="match status" value="1"/>
</dbReference>
<keyword evidence="6 9" id="KW-0472">Membrane</keyword>
<dbReference type="Proteomes" id="UP000535491">
    <property type="component" value="Unassembled WGS sequence"/>
</dbReference>
<dbReference type="InterPro" id="IPR035906">
    <property type="entry name" value="MetI-like_sf"/>
</dbReference>
<sequence>MNIEKLPLADWIDALIEWMQIYFKPLFSVISGTIEPTVDYFQRLLTLLPPIGTIVLITLLTWWITRFRVALFSLAGLLLIYNLGYWEESVETIALVLTSTIISIVIGIPFGLWTGRSQRVQQGVNPLLDFMQTMPSFVYLIPAVFFFSLGTVPGVIASVIFSMPPTIRLTALGLRQVSRELKEAADAFGSTSLQKLLKVEIPLAKPTIMAGVNQTIMLSLSMVVTASMIGAGGLGSIVLESITRLKVGKGFESGLAIVIIAIILDRLTQNMGKRKENGSRKSRKWIGGMVLVAVISLITASFFQTTGVEQKKKITLTYVNWVSEEASTHVVKKVLEDQGYKVELQEVEPGPMWDGVAKGSADAMVAAWLPTASKQYYDRYKDEVVNLGPNLKGTKQGLVVPDYVTINSYEQLNAYKEKFDNKIIGIDPGTGTMLFAKNTIKQYGLDMELVEGSDAAMTAALDQAIKQKKWIVVTGWTPHWMFVKYDLKYLEDPKGTFGPEEAIYTIVRKGLKEDMPEAYQILDRFYWTAKDMEEVMVQVEEGKTPDEAAANWVAEHQDQVKQWTAGLKQNQ</sequence>
<evidence type="ECO:0000256" key="1">
    <source>
        <dbReference type="ARBA" id="ARBA00004141"/>
    </source>
</evidence>
<evidence type="ECO:0000256" key="2">
    <source>
        <dbReference type="ARBA" id="ARBA00022448"/>
    </source>
</evidence>
<dbReference type="Gene3D" id="3.40.190.10">
    <property type="entry name" value="Periplasmic binding protein-like II"/>
    <property type="match status" value="1"/>
</dbReference>
<evidence type="ECO:0000256" key="3">
    <source>
        <dbReference type="ARBA" id="ARBA00022475"/>
    </source>
</evidence>
<dbReference type="CDD" id="cd13639">
    <property type="entry name" value="PBP2_OpuAC_like"/>
    <property type="match status" value="1"/>
</dbReference>
<dbReference type="Gene3D" id="1.10.3720.10">
    <property type="entry name" value="MetI-like"/>
    <property type="match status" value="1"/>
</dbReference>
<name>A0A7W1WSI0_9BACL</name>
<evidence type="ECO:0000313" key="12">
    <source>
        <dbReference type="Proteomes" id="UP000535491"/>
    </source>
</evidence>
<dbReference type="GO" id="GO:0015226">
    <property type="term" value="F:carnitine transmembrane transporter activity"/>
    <property type="evidence" value="ECO:0007669"/>
    <property type="project" value="TreeGrafter"/>
</dbReference>
<comment type="similarity">
    <text evidence="7">In the C-terminal section; belongs to the OsmX family.</text>
</comment>
<feature type="transmembrane region" description="Helical" evidence="9">
    <location>
        <begin position="215"/>
        <end position="239"/>
    </location>
</feature>
<dbReference type="PROSITE" id="PS50928">
    <property type="entry name" value="ABC_TM1"/>
    <property type="match status" value="1"/>
</dbReference>
<reference evidence="11 12" key="1">
    <citation type="submission" date="2020-07" db="EMBL/GenBank/DDBJ databases">
        <authorList>
            <person name="Feng H."/>
        </authorList>
    </citation>
    <scope>NUCLEOTIDE SEQUENCE [LARGE SCALE GENOMIC DNA]</scope>
    <source>
        <strain evidence="12">s-10</strain>
    </source>
</reference>
<dbReference type="GO" id="GO:0015871">
    <property type="term" value="P:choline transport"/>
    <property type="evidence" value="ECO:0007669"/>
    <property type="project" value="TreeGrafter"/>
</dbReference>
<feature type="transmembrane region" description="Helical" evidence="9">
    <location>
        <begin position="44"/>
        <end position="63"/>
    </location>
</feature>
<evidence type="ECO:0000313" key="11">
    <source>
        <dbReference type="EMBL" id="MBA4495263.1"/>
    </source>
</evidence>
<evidence type="ECO:0000256" key="9">
    <source>
        <dbReference type="RuleBase" id="RU363032"/>
    </source>
</evidence>
<keyword evidence="5 9" id="KW-1133">Transmembrane helix</keyword>
<feature type="domain" description="ABC transmembrane type-1" evidence="10">
    <location>
        <begin position="89"/>
        <end position="268"/>
    </location>
</feature>
<dbReference type="AlphaFoldDB" id="A0A7W1WSI0"/>
<evidence type="ECO:0000256" key="7">
    <source>
        <dbReference type="ARBA" id="ARBA00035642"/>
    </source>
</evidence>
<dbReference type="SUPFAM" id="SSF53850">
    <property type="entry name" value="Periplasmic binding protein-like II"/>
    <property type="match status" value="1"/>
</dbReference>
<comment type="subcellular location">
    <subcellularLocation>
        <location evidence="9">Cell membrane</location>
        <topology evidence="9">Multi-pass membrane protein</topology>
    </subcellularLocation>
    <subcellularLocation>
        <location evidence="1">Membrane</location>
        <topology evidence="1">Multi-pass membrane protein</topology>
    </subcellularLocation>
</comment>
<dbReference type="Pfam" id="PF00528">
    <property type="entry name" value="BPD_transp_1"/>
    <property type="match status" value="1"/>
</dbReference>
<dbReference type="RefSeq" id="WP_181752517.1">
    <property type="nucleotide sequence ID" value="NZ_JACEIQ010000013.1"/>
</dbReference>
<evidence type="ECO:0000256" key="4">
    <source>
        <dbReference type="ARBA" id="ARBA00022692"/>
    </source>
</evidence>
<keyword evidence="4 9" id="KW-0812">Transmembrane</keyword>
<feature type="transmembrane region" description="Helical" evidence="9">
    <location>
        <begin position="245"/>
        <end position="264"/>
    </location>
</feature>
<comment type="caution">
    <text evidence="11">The sequence shown here is derived from an EMBL/GenBank/DDBJ whole genome shotgun (WGS) entry which is preliminary data.</text>
</comment>
<feature type="transmembrane region" description="Helical" evidence="9">
    <location>
        <begin position="285"/>
        <end position="303"/>
    </location>
</feature>
<dbReference type="InterPro" id="IPR000515">
    <property type="entry name" value="MetI-like"/>
</dbReference>
<dbReference type="GO" id="GO:0043190">
    <property type="term" value="C:ATP-binding cassette (ABC) transporter complex"/>
    <property type="evidence" value="ECO:0007669"/>
    <property type="project" value="InterPro"/>
</dbReference>